<dbReference type="GO" id="GO:0005509">
    <property type="term" value="F:calcium ion binding"/>
    <property type="evidence" value="ECO:0007669"/>
    <property type="project" value="InterPro"/>
</dbReference>
<evidence type="ECO:0000256" key="4">
    <source>
        <dbReference type="ARBA" id="ARBA00022737"/>
    </source>
</evidence>
<dbReference type="SMART" id="SM00220">
    <property type="entry name" value="S_TKc"/>
    <property type="match status" value="1"/>
</dbReference>
<keyword evidence="4" id="KW-0677">Repeat</keyword>
<name>A0A7S2TGQ5_9EUKA</name>
<comment type="cofactor">
    <cofactor evidence="1">
        <name>Mg(2+)</name>
        <dbReference type="ChEBI" id="CHEBI:18420"/>
    </cofactor>
</comment>
<dbReference type="PROSITE" id="PS50222">
    <property type="entry name" value="EF_HAND_2"/>
    <property type="match status" value="4"/>
</dbReference>
<dbReference type="GO" id="GO:0005524">
    <property type="term" value="F:ATP binding"/>
    <property type="evidence" value="ECO:0007669"/>
    <property type="project" value="UniProtKB-KW"/>
</dbReference>
<dbReference type="InterPro" id="IPR011992">
    <property type="entry name" value="EF-hand-dom_pair"/>
</dbReference>
<gene>
    <name evidence="12" type="ORF">LSP00402_LOCUS517</name>
</gene>
<proteinExistence type="inferred from homology"/>
<dbReference type="Gene3D" id="1.10.238.10">
    <property type="entry name" value="EF-hand"/>
    <property type="match status" value="1"/>
</dbReference>
<keyword evidence="6" id="KW-0418">Kinase</keyword>
<dbReference type="FunFam" id="1.10.238.10:FF:000003">
    <property type="entry name" value="Calmodulin A"/>
    <property type="match status" value="1"/>
</dbReference>
<evidence type="ECO:0000256" key="7">
    <source>
        <dbReference type="ARBA" id="ARBA00022837"/>
    </source>
</evidence>
<dbReference type="GO" id="GO:0004674">
    <property type="term" value="F:protein serine/threonine kinase activity"/>
    <property type="evidence" value="ECO:0007669"/>
    <property type="project" value="UniProtKB-KW"/>
</dbReference>
<dbReference type="PANTHER" id="PTHR24349">
    <property type="entry name" value="SERINE/THREONINE-PROTEIN KINASE"/>
    <property type="match status" value="1"/>
</dbReference>
<comment type="similarity">
    <text evidence="9">Belongs to the protein kinase superfamily. Ser/Thr protein kinase family. CDPK subfamily.</text>
</comment>
<evidence type="ECO:0008006" key="13">
    <source>
        <dbReference type="Google" id="ProtNLM"/>
    </source>
</evidence>
<evidence type="ECO:0000256" key="8">
    <source>
        <dbReference type="ARBA" id="ARBA00022840"/>
    </source>
</evidence>
<feature type="domain" description="EF-hand" evidence="11">
    <location>
        <begin position="388"/>
        <end position="423"/>
    </location>
</feature>
<accession>A0A7S2TGQ5</accession>
<evidence type="ECO:0000313" key="12">
    <source>
        <dbReference type="EMBL" id="CAD9744850.1"/>
    </source>
</evidence>
<evidence type="ECO:0000256" key="9">
    <source>
        <dbReference type="ARBA" id="ARBA00024334"/>
    </source>
</evidence>
<dbReference type="InterPro" id="IPR018247">
    <property type="entry name" value="EF_Hand_1_Ca_BS"/>
</dbReference>
<evidence type="ECO:0000259" key="11">
    <source>
        <dbReference type="PROSITE" id="PS50222"/>
    </source>
</evidence>
<evidence type="ECO:0000256" key="5">
    <source>
        <dbReference type="ARBA" id="ARBA00022741"/>
    </source>
</evidence>
<dbReference type="CDD" id="cd00051">
    <property type="entry name" value="EFh"/>
    <property type="match status" value="2"/>
</dbReference>
<dbReference type="InterPro" id="IPR050205">
    <property type="entry name" value="CDPK_Ser/Thr_kinases"/>
</dbReference>
<keyword evidence="5" id="KW-0547">Nucleotide-binding</keyword>
<dbReference type="InterPro" id="IPR011009">
    <property type="entry name" value="Kinase-like_dom_sf"/>
</dbReference>
<evidence type="ECO:0000256" key="6">
    <source>
        <dbReference type="ARBA" id="ARBA00022777"/>
    </source>
</evidence>
<dbReference type="Gene3D" id="3.30.200.20">
    <property type="entry name" value="Phosphorylase Kinase, domain 1"/>
    <property type="match status" value="1"/>
</dbReference>
<feature type="domain" description="EF-hand" evidence="11">
    <location>
        <begin position="317"/>
        <end position="348"/>
    </location>
</feature>
<sequence>MTGEKRTKKYLESFRHEVKLMKKMDHPNVIEFYEALEDKQYLYLSMELCKGGELFKKVENGKMSEHRAAKILYELCQGLKHIHDQDIAHCDLKPENFVFKDRGTDSPIKIIDFGMAKPVPPHVYLSVFAGTPYYTAPEILEGKYNSACDMWSMGVITFLMLYGFPPFHSSAHKEGSASTKEILRKVLDGFTPEVRAGYGAWFPRDIKVSAEARDLIAKLLTRDTAKRYTIDEMIAHPWFSKAKGYQEPVDPRVQQSLLEFRRSNKFHQIVLHSLMQHCDREDERILHEAFNSLDADHDGMVSFKELQDKLKGLRAEEIKKIFEDVDENGDGKLSMHELKLAFLQRKVLAKEERLWEAFSRLDLKNTMALTFEEVRDCLMQDRNARHLVTEKEIKEAFDEADVDSDGVVDYDEFLYMMGSKKVPPRVGTLPHRLYKESRRHFSELETKMTARKLNAQQQKKTQKS</sequence>
<dbReference type="PROSITE" id="PS00018">
    <property type="entry name" value="EF_HAND_1"/>
    <property type="match status" value="3"/>
</dbReference>
<keyword evidence="8" id="KW-0067">ATP-binding</keyword>
<dbReference type="Pfam" id="PF13499">
    <property type="entry name" value="EF-hand_7"/>
    <property type="match status" value="2"/>
</dbReference>
<dbReference type="SMART" id="SM00054">
    <property type="entry name" value="EFh"/>
    <property type="match status" value="4"/>
</dbReference>
<dbReference type="Gene3D" id="1.10.510.10">
    <property type="entry name" value="Transferase(Phosphotransferase) domain 1"/>
    <property type="match status" value="1"/>
</dbReference>
<dbReference type="InterPro" id="IPR000719">
    <property type="entry name" value="Prot_kinase_dom"/>
</dbReference>
<evidence type="ECO:0000256" key="3">
    <source>
        <dbReference type="ARBA" id="ARBA00022679"/>
    </source>
</evidence>
<feature type="domain" description="EF-hand" evidence="11">
    <location>
        <begin position="349"/>
        <end position="384"/>
    </location>
</feature>
<evidence type="ECO:0000256" key="2">
    <source>
        <dbReference type="ARBA" id="ARBA00022527"/>
    </source>
</evidence>
<dbReference type="PROSITE" id="PS50011">
    <property type="entry name" value="PROTEIN_KINASE_DOM"/>
    <property type="match status" value="1"/>
</dbReference>
<dbReference type="InterPro" id="IPR002048">
    <property type="entry name" value="EF_hand_dom"/>
</dbReference>
<keyword evidence="7" id="KW-0106">Calcium</keyword>
<keyword evidence="3" id="KW-0808">Transferase</keyword>
<reference evidence="12" key="1">
    <citation type="submission" date="2021-01" db="EMBL/GenBank/DDBJ databases">
        <authorList>
            <person name="Corre E."/>
            <person name="Pelletier E."/>
            <person name="Niang G."/>
            <person name="Scheremetjew M."/>
            <person name="Finn R."/>
            <person name="Kale V."/>
            <person name="Holt S."/>
            <person name="Cochrane G."/>
            <person name="Meng A."/>
            <person name="Brown T."/>
            <person name="Cohen L."/>
        </authorList>
    </citation>
    <scope>NUCLEOTIDE SEQUENCE</scope>
    <source>
        <strain evidence="12">CCMP622</strain>
    </source>
</reference>
<protein>
    <recommendedName>
        <fullName evidence="13">Calcium-dependent protein kinase</fullName>
    </recommendedName>
</protein>
<keyword evidence="2" id="KW-0723">Serine/threonine-protein kinase</keyword>
<dbReference type="InterPro" id="IPR008271">
    <property type="entry name" value="Ser/Thr_kinase_AS"/>
</dbReference>
<feature type="domain" description="EF-hand" evidence="11">
    <location>
        <begin position="281"/>
        <end position="316"/>
    </location>
</feature>
<feature type="domain" description="Protein kinase" evidence="10">
    <location>
        <begin position="1"/>
        <end position="239"/>
    </location>
</feature>
<organism evidence="12">
    <name type="scientific">Lotharella oceanica</name>
    <dbReference type="NCBI Taxonomy" id="641309"/>
    <lineage>
        <taxon>Eukaryota</taxon>
        <taxon>Sar</taxon>
        <taxon>Rhizaria</taxon>
        <taxon>Cercozoa</taxon>
        <taxon>Chlorarachniophyceae</taxon>
        <taxon>Lotharella</taxon>
    </lineage>
</organism>
<dbReference type="EMBL" id="HBHP01000772">
    <property type="protein sequence ID" value="CAD9744850.1"/>
    <property type="molecule type" value="Transcribed_RNA"/>
</dbReference>
<dbReference type="PROSITE" id="PS00108">
    <property type="entry name" value="PROTEIN_KINASE_ST"/>
    <property type="match status" value="1"/>
</dbReference>
<dbReference type="Pfam" id="PF00069">
    <property type="entry name" value="Pkinase"/>
    <property type="match status" value="1"/>
</dbReference>
<evidence type="ECO:0000256" key="1">
    <source>
        <dbReference type="ARBA" id="ARBA00001946"/>
    </source>
</evidence>
<dbReference type="SUPFAM" id="SSF47473">
    <property type="entry name" value="EF-hand"/>
    <property type="match status" value="1"/>
</dbReference>
<dbReference type="SUPFAM" id="SSF56112">
    <property type="entry name" value="Protein kinase-like (PK-like)"/>
    <property type="match status" value="1"/>
</dbReference>
<dbReference type="AlphaFoldDB" id="A0A7S2TGQ5"/>
<evidence type="ECO:0000259" key="10">
    <source>
        <dbReference type="PROSITE" id="PS50011"/>
    </source>
</evidence>